<dbReference type="SUPFAM" id="SSF52540">
    <property type="entry name" value="P-loop containing nucleoside triphosphate hydrolases"/>
    <property type="match status" value="2"/>
</dbReference>
<dbReference type="FunFam" id="3.40.50.300:FF:000661">
    <property type="entry name" value="calmodulin-interacting protein 111 isoform X1"/>
    <property type="match status" value="1"/>
</dbReference>
<dbReference type="InterPro" id="IPR003959">
    <property type="entry name" value="ATPase_AAA_core"/>
</dbReference>
<feature type="domain" description="AAA+ ATPase" evidence="3">
    <location>
        <begin position="607"/>
        <end position="746"/>
    </location>
</feature>
<dbReference type="Pfam" id="PF00004">
    <property type="entry name" value="AAA"/>
    <property type="match status" value="2"/>
</dbReference>
<dbReference type="GO" id="GO:0005524">
    <property type="term" value="F:ATP binding"/>
    <property type="evidence" value="ECO:0007669"/>
    <property type="project" value="UniProtKB-KW"/>
</dbReference>
<dbReference type="Gene3D" id="3.40.50.300">
    <property type="entry name" value="P-loop containing nucleotide triphosphate hydrolases"/>
    <property type="match status" value="2"/>
</dbReference>
<dbReference type="GO" id="GO:0016887">
    <property type="term" value="F:ATP hydrolysis activity"/>
    <property type="evidence" value="ECO:0007669"/>
    <property type="project" value="InterPro"/>
</dbReference>
<dbReference type="GO" id="GO:0005737">
    <property type="term" value="C:cytoplasm"/>
    <property type="evidence" value="ECO:0007669"/>
    <property type="project" value="TreeGrafter"/>
</dbReference>
<dbReference type="FunFam" id="3.40.50.300:FF:001985">
    <property type="entry name" value="Chromosome 9, whole genome shotgun sequence"/>
    <property type="match status" value="1"/>
</dbReference>
<name>A0A8K0NR70_9TREE</name>
<dbReference type="CDD" id="cd19511">
    <property type="entry name" value="RecA-like_CDC48_r2-like"/>
    <property type="match status" value="1"/>
</dbReference>
<dbReference type="InterPro" id="IPR003960">
    <property type="entry name" value="ATPase_AAA_CS"/>
</dbReference>
<dbReference type="PANTHER" id="PTHR23077">
    <property type="entry name" value="AAA-FAMILY ATPASE"/>
    <property type="match status" value="1"/>
</dbReference>
<dbReference type="PROSITE" id="PS00674">
    <property type="entry name" value="AAA"/>
    <property type="match status" value="2"/>
</dbReference>
<keyword evidence="1" id="KW-0547">Nucleotide-binding</keyword>
<evidence type="ECO:0000256" key="1">
    <source>
        <dbReference type="ARBA" id="ARBA00022741"/>
    </source>
</evidence>
<dbReference type="SMART" id="SM00382">
    <property type="entry name" value="AAA"/>
    <property type="match status" value="2"/>
</dbReference>
<dbReference type="EMBL" id="JABELV010000054">
    <property type="protein sequence ID" value="KAG7549043.1"/>
    <property type="molecule type" value="Genomic_DNA"/>
</dbReference>
<dbReference type="InterPro" id="IPR003593">
    <property type="entry name" value="AAA+_ATPase"/>
</dbReference>
<evidence type="ECO:0000259" key="3">
    <source>
        <dbReference type="SMART" id="SM00382"/>
    </source>
</evidence>
<dbReference type="Pfam" id="PF17862">
    <property type="entry name" value="AAA_lid_3"/>
    <property type="match status" value="2"/>
</dbReference>
<evidence type="ECO:0000256" key="2">
    <source>
        <dbReference type="ARBA" id="ARBA00022840"/>
    </source>
</evidence>
<protein>
    <recommendedName>
        <fullName evidence="3">AAA+ ATPase domain-containing protein</fullName>
    </recommendedName>
</protein>
<keyword evidence="5" id="KW-1185">Reference proteome</keyword>
<comment type="caution">
    <text evidence="4">The sequence shown here is derived from an EMBL/GenBank/DDBJ whole genome shotgun (WGS) entry which is preliminary data.</text>
</comment>
<sequence>MSPLQLTVVTSASTSETSSSSICRAYLAVETLRERKLAAGSWAVLTTASKNDAQTFKSAAAESLTAQLWPSVNVDPEAIQLSSSHLKSFVDANKVIVTPIDVNQDIVKVAKSIRLEMEPSTTKKLASTGDDAEREEKWTEAVIRERLMEQKYLTSGLVVEIPSAKIPIPAYRIREMTASTKVTAGGGGAVNGTTSLADKMKGLSVIEPIDIQLMNWKTEIVLSVKTAGKEQGSDTDNKVLASTSTRTKPLADNSALPSYINIFPPGPLQSKSASFSAYATLGGLSKQISQVRGLLDLPLSQPSIYHKFGLKPPRGILLYGPPGTGKTHLARAIASSTPGCSCIVVNGPELSGAYHGETEERVRAVFEEARRREPCIIVLDEVDAICPRREGGEGGEVERRVVATLLTLMDGMSEGVVRDQEEVQEDEQEGGSNGLPRVVVIAATNRPNALDPALRRPGRFDREIEIGIPDADARFDILQILISKIPHSVAQADLRAIADRTHGYVGADLSALVREAGSTAIHRWMAAGESQFMDFSNRVGQPCMEYSDLTLALPTIRPSAMREIFLEPPKTPWSSIGGQEHIKQKLKECVEWPITKKAVFKRLGVEAPRGVLLYGPPGCSKTLMAKALATESGVNFMAVKGPELLNKFVGESEKAVREIFRKARAASPSIIFFDEIDSLGLSRSGSDSGSSGVGDGVLTSLLNEMDGVESLSGVVVVAATNRPDSLDPALLRPGRLDRILYVGPPDFEARKQIFKIRLRDMRTDDSVDLDELATITEGCSGAEIVSICQDAALAAMNAFYADLERSEDNDDDGPDCIDSRFLLGAAKGQKRRITREMIRGFESWRDSTETRDA</sequence>
<dbReference type="Gene3D" id="1.10.8.60">
    <property type="match status" value="2"/>
</dbReference>
<dbReference type="InterPro" id="IPR027417">
    <property type="entry name" value="P-loop_NTPase"/>
</dbReference>
<dbReference type="PANTHER" id="PTHR23077:SF27">
    <property type="entry name" value="ATPASE FAMILY GENE 2 PROTEIN HOMOLOG A"/>
    <property type="match status" value="1"/>
</dbReference>
<keyword evidence="2" id="KW-0067">ATP-binding</keyword>
<reference evidence="4" key="1">
    <citation type="submission" date="2020-04" db="EMBL/GenBank/DDBJ databases">
        <title>Analysis of mating type loci in Filobasidium floriforme.</title>
        <authorList>
            <person name="Nowrousian M."/>
        </authorList>
    </citation>
    <scope>NUCLEOTIDE SEQUENCE</scope>
    <source>
        <strain evidence="4">CBS 6242</strain>
    </source>
</reference>
<dbReference type="AlphaFoldDB" id="A0A8K0NR70"/>
<gene>
    <name evidence="4" type="ORF">FFLO_03079</name>
</gene>
<dbReference type="InterPro" id="IPR041569">
    <property type="entry name" value="AAA_lid_3"/>
</dbReference>
<dbReference type="InterPro" id="IPR050168">
    <property type="entry name" value="AAA_ATPase_domain"/>
</dbReference>
<feature type="domain" description="AAA+ ATPase" evidence="3">
    <location>
        <begin position="312"/>
        <end position="470"/>
    </location>
</feature>
<proteinExistence type="predicted"/>
<evidence type="ECO:0000313" key="5">
    <source>
        <dbReference type="Proteomes" id="UP000812966"/>
    </source>
</evidence>
<dbReference type="Proteomes" id="UP000812966">
    <property type="component" value="Unassembled WGS sequence"/>
</dbReference>
<evidence type="ECO:0000313" key="4">
    <source>
        <dbReference type="EMBL" id="KAG7549043.1"/>
    </source>
</evidence>
<accession>A0A8K0NR70</accession>
<organism evidence="4 5">
    <name type="scientific">Filobasidium floriforme</name>
    <dbReference type="NCBI Taxonomy" id="5210"/>
    <lineage>
        <taxon>Eukaryota</taxon>
        <taxon>Fungi</taxon>
        <taxon>Dikarya</taxon>
        <taxon>Basidiomycota</taxon>
        <taxon>Agaricomycotina</taxon>
        <taxon>Tremellomycetes</taxon>
        <taxon>Filobasidiales</taxon>
        <taxon>Filobasidiaceae</taxon>
        <taxon>Filobasidium</taxon>
    </lineage>
</organism>